<dbReference type="AlphaFoldDB" id="A0A1I5FYC0"/>
<protein>
    <submittedName>
        <fullName evidence="1">Uncharacterized protein</fullName>
    </submittedName>
</protein>
<gene>
    <name evidence="1" type="ORF">SAMN05421854_1011340</name>
</gene>
<dbReference type="Proteomes" id="UP000199137">
    <property type="component" value="Unassembled WGS sequence"/>
</dbReference>
<evidence type="ECO:0000313" key="1">
    <source>
        <dbReference type="EMBL" id="SFO28629.1"/>
    </source>
</evidence>
<accession>A0A1I5FYC0</accession>
<evidence type="ECO:0000313" key="2">
    <source>
        <dbReference type="Proteomes" id="UP000199137"/>
    </source>
</evidence>
<dbReference type="EMBL" id="FOWC01000001">
    <property type="protein sequence ID" value="SFO28629.1"/>
    <property type="molecule type" value="Genomic_DNA"/>
</dbReference>
<name>A0A1I5FYC0_9PSEU</name>
<proteinExistence type="predicted"/>
<reference evidence="1 2" key="1">
    <citation type="submission" date="2016-10" db="EMBL/GenBank/DDBJ databases">
        <authorList>
            <person name="de Groot N.N."/>
        </authorList>
    </citation>
    <scope>NUCLEOTIDE SEQUENCE [LARGE SCALE GENOMIC DNA]</scope>
    <source>
        <strain evidence="1 2">DSM 44637</strain>
    </source>
</reference>
<dbReference type="OrthoDB" id="5070486at2"/>
<organism evidence="1 2">
    <name type="scientific">Amycolatopsis rubida</name>
    <dbReference type="NCBI Taxonomy" id="112413"/>
    <lineage>
        <taxon>Bacteria</taxon>
        <taxon>Bacillati</taxon>
        <taxon>Actinomycetota</taxon>
        <taxon>Actinomycetes</taxon>
        <taxon>Pseudonocardiales</taxon>
        <taxon>Pseudonocardiaceae</taxon>
        <taxon>Amycolatopsis</taxon>
    </lineage>
</organism>
<dbReference type="RefSeq" id="WP_093572466.1">
    <property type="nucleotide sequence ID" value="NZ_FOWC01000001.1"/>
</dbReference>
<sequence length="84" mass="9490">MTRLIEAVKRETRPAAKNVKADIEDKTFIEVTSMMLDDLDERNTRLAPTFAFVDPVGVKATPMSVLLRLTIRKVSCSSISHTRR</sequence>